<keyword evidence="11" id="KW-0407">Ion channel</keyword>
<evidence type="ECO:0000256" key="2">
    <source>
        <dbReference type="ARBA" id="ARBA00022448"/>
    </source>
</evidence>
<keyword evidence="6" id="KW-0851">Voltage-gated channel</keyword>
<evidence type="ECO:0000256" key="8">
    <source>
        <dbReference type="ARBA" id="ARBA00022989"/>
    </source>
</evidence>
<dbReference type="PRINTS" id="PR01491">
    <property type="entry name" value="KVCHANNEL"/>
</dbReference>
<dbReference type="FunFam" id="1.10.287.70:FF:000028">
    <property type="entry name" value="potassium voltage-gated channel subfamily D member 3"/>
    <property type="match status" value="1"/>
</dbReference>
<dbReference type="InterPro" id="IPR005821">
    <property type="entry name" value="Ion_trans_dom"/>
</dbReference>
<dbReference type="GO" id="GO:0005250">
    <property type="term" value="F:A-type (transient outward) potassium channel activity"/>
    <property type="evidence" value="ECO:0007669"/>
    <property type="project" value="TreeGrafter"/>
</dbReference>
<dbReference type="InterPro" id="IPR000210">
    <property type="entry name" value="BTB/POZ_dom"/>
</dbReference>
<dbReference type="SMART" id="SM00225">
    <property type="entry name" value="BTB"/>
    <property type="match status" value="1"/>
</dbReference>
<dbReference type="GO" id="GO:0008076">
    <property type="term" value="C:voltage-gated potassium channel complex"/>
    <property type="evidence" value="ECO:0007669"/>
    <property type="project" value="InterPro"/>
</dbReference>
<dbReference type="InterPro" id="IPR027359">
    <property type="entry name" value="Volt_channel_dom_sf"/>
</dbReference>
<keyword evidence="8 12" id="KW-1133">Transmembrane helix</keyword>
<dbReference type="InterPro" id="IPR003131">
    <property type="entry name" value="T1-type_BTB"/>
</dbReference>
<evidence type="ECO:0000259" key="13">
    <source>
        <dbReference type="SMART" id="SM00225"/>
    </source>
</evidence>
<keyword evidence="7" id="KW-0630">Potassium</keyword>
<dbReference type="Pfam" id="PF02214">
    <property type="entry name" value="BTB_2"/>
    <property type="match status" value="1"/>
</dbReference>
<proteinExistence type="predicted"/>
<dbReference type="Gene3D" id="1.10.287.70">
    <property type="match status" value="1"/>
</dbReference>
<dbReference type="SUPFAM" id="SSF54695">
    <property type="entry name" value="POZ domain"/>
    <property type="match status" value="1"/>
</dbReference>
<dbReference type="PRINTS" id="PR01498">
    <property type="entry name" value="SHAWCHANNEL"/>
</dbReference>
<keyword evidence="15" id="KW-1185">Reference proteome</keyword>
<sequence length="771" mass="90189">YTFIQINAIGFCYIFRLACPMISSSSAWLVLVRASTIGWLPFLHNKMTSDKCENISLHLDEIRLQINVSGTIFHVNKYTLDWYPDTLLGSDEREYFYDSENNQYFFDRDPDLFRYILNFYRTGKLHYPRDVCVKLFDDEIGFFRILFDNISDCCHEEYRERRREINEINEAAEAETTSKVEQKKKPSIYEKMKSKLINSRESVEMRKSRCLSTYPVCIKCMPKDTEDKLDIENSSDESDLESIYSTHQIIQHHEIEKNYDNLTEDFGKSNSVLLTRMRESIATNRLNKARRLKAAKKNKIEKKTFRERLWESCENPQSSNFALVFYYVTGFFIALSVFVNVLETMRCDNKSATQYIICGDKYAVIFFCVDSTCVIIFTVEYILRLYSSPHRIKFFRNFMSLVDFVAIVPYYITLIMPNKNTLGNVFVTLRVFRVFRIIKFSRHSAGLRILGYTLKSCASELCFLLFSLSLAIIIFATMMYYCEKNEAKTTFTSIPASFWYTIVTMTTLGYGDMVPKTVFGKFIGGLCSLSGVLVIALPVPVIVSNFSRIYQQSQRSDKRQSQKGNFFIDLKKRPKYSQIAHLTRQTIINNNQLKIFTEKRGTLEQLIKSNKMQLSEPHQSNYTEPEILIQYKIIDLIEHITKTKMNIIPIYRKLNKIDDFKSLSNEKTCGNLLNKLKCMCCKCCDIELNLHFKSKKEEKKRVRIHLSSQLEKSNNIEDLITLCEDTKSMKSCIIEPFYQLKDLSQHTKMKSFSTNHIEDKHIKQPEYGSNH</sequence>
<dbReference type="FunFam" id="1.20.120.350:FF:000081">
    <property type="entry name" value="Predicted protein"/>
    <property type="match status" value="1"/>
</dbReference>
<gene>
    <name evidence="14" type="ORF">A3Q56_01992</name>
</gene>
<keyword evidence="3" id="KW-0633">Potassium transport</keyword>
<evidence type="ECO:0000313" key="14">
    <source>
        <dbReference type="EMBL" id="OAF70258.1"/>
    </source>
</evidence>
<name>A0A177B7I2_9BILA</name>
<evidence type="ECO:0000313" key="15">
    <source>
        <dbReference type="Proteomes" id="UP000078046"/>
    </source>
</evidence>
<dbReference type="EMBL" id="LWCA01000169">
    <property type="protein sequence ID" value="OAF70258.1"/>
    <property type="molecule type" value="Genomic_DNA"/>
</dbReference>
<evidence type="ECO:0000256" key="9">
    <source>
        <dbReference type="ARBA" id="ARBA00023065"/>
    </source>
</evidence>
<dbReference type="Proteomes" id="UP000078046">
    <property type="component" value="Unassembled WGS sequence"/>
</dbReference>
<dbReference type="Pfam" id="PF00520">
    <property type="entry name" value="Ion_trans"/>
    <property type="match status" value="1"/>
</dbReference>
<dbReference type="PANTHER" id="PTHR11537">
    <property type="entry name" value="VOLTAGE-GATED POTASSIUM CHANNEL"/>
    <property type="match status" value="1"/>
</dbReference>
<dbReference type="Gene3D" id="1.20.120.350">
    <property type="entry name" value="Voltage-gated potassium channels. Chain C"/>
    <property type="match status" value="1"/>
</dbReference>
<keyword evidence="2" id="KW-0813">Transport</keyword>
<evidence type="ECO:0000256" key="3">
    <source>
        <dbReference type="ARBA" id="ARBA00022538"/>
    </source>
</evidence>
<dbReference type="AlphaFoldDB" id="A0A177B7I2"/>
<dbReference type="PANTHER" id="PTHR11537:SF105">
    <property type="entry name" value="POTASSIUM VOLTAGE-GATED CHANNEL PROTEIN SHAL"/>
    <property type="match status" value="1"/>
</dbReference>
<dbReference type="InterPro" id="IPR011333">
    <property type="entry name" value="SKP1/BTB/POZ_sf"/>
</dbReference>
<dbReference type="GO" id="GO:0051260">
    <property type="term" value="P:protein homooligomerization"/>
    <property type="evidence" value="ECO:0007669"/>
    <property type="project" value="InterPro"/>
</dbReference>
<evidence type="ECO:0000256" key="1">
    <source>
        <dbReference type="ARBA" id="ARBA00004141"/>
    </source>
</evidence>
<feature type="transmembrane region" description="Helical" evidence="12">
    <location>
        <begin position="362"/>
        <end position="383"/>
    </location>
</feature>
<protein>
    <submittedName>
        <fullName evidence="14">Potassium voltage-gated channel protein Shal</fullName>
    </submittedName>
</protein>
<feature type="domain" description="BTB" evidence="13">
    <location>
        <begin position="62"/>
        <end position="160"/>
    </location>
</feature>
<dbReference type="InterPro" id="IPR003968">
    <property type="entry name" value="K_chnl_volt-dep_Kv"/>
</dbReference>
<evidence type="ECO:0000256" key="6">
    <source>
        <dbReference type="ARBA" id="ARBA00022882"/>
    </source>
</evidence>
<evidence type="ECO:0000256" key="4">
    <source>
        <dbReference type="ARBA" id="ARBA00022692"/>
    </source>
</evidence>
<dbReference type="Gene3D" id="3.30.710.10">
    <property type="entry name" value="Potassium Channel Kv1.1, Chain A"/>
    <property type="match status" value="1"/>
</dbReference>
<reference evidence="14 15" key="1">
    <citation type="submission" date="2016-04" db="EMBL/GenBank/DDBJ databases">
        <title>The genome of Intoshia linei affirms orthonectids as highly simplified spiralians.</title>
        <authorList>
            <person name="Mikhailov K.V."/>
            <person name="Slusarev G.S."/>
            <person name="Nikitin M.A."/>
            <person name="Logacheva M.D."/>
            <person name="Penin A."/>
            <person name="Aleoshin V."/>
            <person name="Panchin Y.V."/>
        </authorList>
    </citation>
    <scope>NUCLEOTIDE SEQUENCE [LARGE SCALE GENOMIC DNA]</scope>
    <source>
        <strain evidence="14">Intl2013</strain>
        <tissue evidence="14">Whole animal</tissue>
    </source>
</reference>
<evidence type="ECO:0000256" key="5">
    <source>
        <dbReference type="ARBA" id="ARBA00022826"/>
    </source>
</evidence>
<evidence type="ECO:0000256" key="11">
    <source>
        <dbReference type="ARBA" id="ARBA00023303"/>
    </source>
</evidence>
<feature type="transmembrane region" description="Helical" evidence="12">
    <location>
        <begin position="522"/>
        <end position="543"/>
    </location>
</feature>
<feature type="transmembrane region" description="Helical" evidence="12">
    <location>
        <begin position="493"/>
        <end position="510"/>
    </location>
</feature>
<dbReference type="FunFam" id="3.30.710.10:FF:000152">
    <property type="entry name" value="Predicted protein"/>
    <property type="match status" value="1"/>
</dbReference>
<evidence type="ECO:0000256" key="10">
    <source>
        <dbReference type="ARBA" id="ARBA00023136"/>
    </source>
</evidence>
<dbReference type="OrthoDB" id="433309at2759"/>
<feature type="transmembrane region" description="Helical" evidence="12">
    <location>
        <begin position="324"/>
        <end position="342"/>
    </location>
</feature>
<keyword evidence="10 12" id="KW-0472">Membrane</keyword>
<evidence type="ECO:0000256" key="12">
    <source>
        <dbReference type="SAM" id="Phobius"/>
    </source>
</evidence>
<feature type="non-terminal residue" evidence="14">
    <location>
        <position position="1"/>
    </location>
</feature>
<organism evidence="14 15">
    <name type="scientific">Intoshia linei</name>
    <dbReference type="NCBI Taxonomy" id="1819745"/>
    <lineage>
        <taxon>Eukaryota</taxon>
        <taxon>Metazoa</taxon>
        <taxon>Spiralia</taxon>
        <taxon>Lophotrochozoa</taxon>
        <taxon>Mesozoa</taxon>
        <taxon>Orthonectida</taxon>
        <taxon>Rhopaluridae</taxon>
        <taxon>Intoshia</taxon>
    </lineage>
</organism>
<dbReference type="InterPro" id="IPR003974">
    <property type="entry name" value="K_chnl_volt-dep_Kv3"/>
</dbReference>
<comment type="subcellular location">
    <subcellularLocation>
        <location evidence="1">Membrane</location>
        <topology evidence="1">Multi-pass membrane protein</topology>
    </subcellularLocation>
</comment>
<keyword evidence="4 12" id="KW-0812">Transmembrane</keyword>
<dbReference type="InterPro" id="IPR028325">
    <property type="entry name" value="VG_K_chnl"/>
</dbReference>
<feature type="transmembrane region" description="Helical" evidence="12">
    <location>
        <begin position="461"/>
        <end position="481"/>
    </location>
</feature>
<evidence type="ECO:0000256" key="7">
    <source>
        <dbReference type="ARBA" id="ARBA00022958"/>
    </source>
</evidence>
<feature type="transmembrane region" description="Helical" evidence="12">
    <location>
        <begin position="395"/>
        <end position="416"/>
    </location>
</feature>
<keyword evidence="5" id="KW-0631">Potassium channel</keyword>
<dbReference type="PRINTS" id="PR00169">
    <property type="entry name" value="KCHANNEL"/>
</dbReference>
<comment type="caution">
    <text evidence="14">The sequence shown here is derived from an EMBL/GenBank/DDBJ whole genome shotgun (WGS) entry which is preliminary data.</text>
</comment>
<accession>A0A177B7I2</accession>
<keyword evidence="9" id="KW-0406">Ion transport</keyword>
<dbReference type="SUPFAM" id="SSF81324">
    <property type="entry name" value="Voltage-gated potassium channels"/>
    <property type="match status" value="1"/>
</dbReference>
<dbReference type="GO" id="GO:0001508">
    <property type="term" value="P:action potential"/>
    <property type="evidence" value="ECO:0007669"/>
    <property type="project" value="TreeGrafter"/>
</dbReference>